<evidence type="ECO:0000256" key="12">
    <source>
        <dbReference type="RuleBase" id="RU362128"/>
    </source>
</evidence>
<keyword evidence="8 12" id="KW-0256">Endoplasmic reticulum</keyword>
<evidence type="ECO:0000259" key="13">
    <source>
        <dbReference type="Pfam" id="PF04101"/>
    </source>
</evidence>
<comment type="catalytic activity">
    <reaction evidence="11">
        <text>an N-acetyl-alpha-D-glucosaminyl-diphospho-di-trans,poly-cis-dolichol + UDP-N-acetyl-alpha-D-glucosamine = an N,N'-diacetylchitobiosyl-diphospho-di-trans,poly-cis-dolichol + UDP + H(+)</text>
        <dbReference type="Rhea" id="RHEA:23380"/>
        <dbReference type="Rhea" id="RHEA-COMP:19507"/>
        <dbReference type="Rhea" id="RHEA-COMP:19510"/>
        <dbReference type="ChEBI" id="CHEBI:15378"/>
        <dbReference type="ChEBI" id="CHEBI:57269"/>
        <dbReference type="ChEBI" id="CHEBI:57705"/>
        <dbReference type="ChEBI" id="CHEBI:58223"/>
        <dbReference type="ChEBI" id="CHEBI:58427"/>
        <dbReference type="EC" id="2.4.1.141"/>
    </reaction>
</comment>
<evidence type="ECO:0000256" key="2">
    <source>
        <dbReference type="ARBA" id="ARBA00006962"/>
    </source>
</evidence>
<organism evidence="14 15">
    <name type="scientific">Candida boidinii</name>
    <name type="common">Yeast</name>
    <dbReference type="NCBI Taxonomy" id="5477"/>
    <lineage>
        <taxon>Eukaryota</taxon>
        <taxon>Fungi</taxon>
        <taxon>Dikarya</taxon>
        <taxon>Ascomycota</taxon>
        <taxon>Saccharomycotina</taxon>
        <taxon>Pichiomycetes</taxon>
        <taxon>Pichiales</taxon>
        <taxon>Pichiaceae</taxon>
        <taxon>Ogataea</taxon>
        <taxon>Ogataea/Candida clade</taxon>
    </lineage>
</organism>
<dbReference type="Proteomes" id="UP001165120">
    <property type="component" value="Unassembled WGS sequence"/>
</dbReference>
<evidence type="ECO:0000256" key="3">
    <source>
        <dbReference type="ARBA" id="ARBA00011198"/>
    </source>
</evidence>
<dbReference type="GO" id="GO:0005783">
    <property type="term" value="C:endoplasmic reticulum"/>
    <property type="evidence" value="ECO:0007669"/>
    <property type="project" value="UniProtKB-SubCell"/>
</dbReference>
<comment type="subcellular location">
    <subcellularLocation>
        <location evidence="1 12">Endoplasmic reticulum</location>
    </subcellularLocation>
</comment>
<evidence type="ECO:0000256" key="9">
    <source>
        <dbReference type="ARBA" id="ARBA00024804"/>
    </source>
</evidence>
<proteinExistence type="inferred from homology"/>
<evidence type="ECO:0000256" key="1">
    <source>
        <dbReference type="ARBA" id="ARBA00004240"/>
    </source>
</evidence>
<name>A0A9W6WGU0_CANBO</name>
<accession>A0A9W6WGU0</accession>
<dbReference type="InterPro" id="IPR007235">
    <property type="entry name" value="Glyco_trans_28_C"/>
</dbReference>
<feature type="domain" description="Glycosyl transferase family 28 C-terminal" evidence="13">
    <location>
        <begin position="112"/>
        <end position="201"/>
    </location>
</feature>
<comment type="caution">
    <text evidence="14">The sequence shown here is derived from an EMBL/GenBank/DDBJ whole genome shotgun (WGS) entry which is preliminary data.</text>
</comment>
<dbReference type="EC" id="2.4.1.141" evidence="4 12"/>
<dbReference type="PANTHER" id="PTHR12867">
    <property type="entry name" value="GLYCOSYL TRANSFERASE-RELATED"/>
    <property type="match status" value="1"/>
</dbReference>
<comment type="function">
    <text evidence="9 12">Involved in protein N-glycosylation. Essential for the second step of the dolichol-linked oligosaccharide pathway.</text>
</comment>
<comment type="subunit">
    <text evidence="3 12">Heterodimer with ALG14 to form a functional enzyme.</text>
</comment>
<evidence type="ECO:0000256" key="5">
    <source>
        <dbReference type="ARBA" id="ARBA00017468"/>
    </source>
</evidence>
<dbReference type="Gene3D" id="3.40.50.2000">
    <property type="entry name" value="Glycogen Phosphorylase B"/>
    <property type="match status" value="1"/>
</dbReference>
<evidence type="ECO:0000256" key="6">
    <source>
        <dbReference type="ARBA" id="ARBA00022676"/>
    </source>
</evidence>
<reference evidence="14" key="1">
    <citation type="submission" date="2023-04" db="EMBL/GenBank/DDBJ databases">
        <title>Candida boidinii NBRC 10035.</title>
        <authorList>
            <person name="Ichikawa N."/>
            <person name="Sato H."/>
            <person name="Tonouchi N."/>
        </authorList>
    </citation>
    <scope>NUCLEOTIDE SEQUENCE</scope>
    <source>
        <strain evidence="14">NBRC 10035</strain>
    </source>
</reference>
<dbReference type="Pfam" id="PF04101">
    <property type="entry name" value="Glyco_tran_28_C"/>
    <property type="match status" value="1"/>
</dbReference>
<dbReference type="AlphaFoldDB" id="A0A9W6WGU0"/>
<keyword evidence="15" id="KW-1185">Reference proteome</keyword>
<dbReference type="InterPro" id="IPR039042">
    <property type="entry name" value="Alg13-like"/>
</dbReference>
<evidence type="ECO:0000313" key="14">
    <source>
        <dbReference type="EMBL" id="GME70975.1"/>
    </source>
</evidence>
<dbReference type="PANTHER" id="PTHR12867:SF6">
    <property type="entry name" value="N-ACETYLGLUCOSAMINYLDIPHOSPHODOLICHOL N-ACETYLGLUCOSAMINYLTRANSFERASE"/>
    <property type="match status" value="1"/>
</dbReference>
<protein>
    <recommendedName>
        <fullName evidence="5 12">UDP-N-acetylglucosamine transferase subunit ALG13</fullName>
        <ecNumber evidence="4 12">2.4.1.141</ecNumber>
    </recommendedName>
    <alternativeName>
        <fullName evidence="10 12">Asparagine-linked glycosylation protein 13</fullName>
    </alternativeName>
</protein>
<gene>
    <name evidence="12" type="primary">ALG13</name>
    <name evidence="14" type="ORF">Cboi02_000303200</name>
</gene>
<evidence type="ECO:0000256" key="4">
    <source>
        <dbReference type="ARBA" id="ARBA00012614"/>
    </source>
</evidence>
<evidence type="ECO:0000256" key="7">
    <source>
        <dbReference type="ARBA" id="ARBA00022679"/>
    </source>
</evidence>
<keyword evidence="6 12" id="KW-0328">Glycosyltransferase</keyword>
<sequence>MSGRTILVTTGATKTFDTLISIALDKKFVELAYRMGYDNMIVQYGAELESLPTFFKAVGHLYEQYGLKFNSMTNSYNTLVNNSDTTTNEIFLDKLQNESIKDKPEFETLLNFKITGLNFSSNFIEEYTSKADLVISHGGTGSILDTLRCGKKLVVVINDSLADNHQLETTREFVNLNVLKMVKKNTVEYLCETVKECLNVKFDVLQSSEKCIIDNILIDELMG</sequence>
<evidence type="ECO:0000313" key="15">
    <source>
        <dbReference type="Proteomes" id="UP001165120"/>
    </source>
</evidence>
<dbReference type="SUPFAM" id="SSF53756">
    <property type="entry name" value="UDP-Glycosyltransferase/glycogen phosphorylase"/>
    <property type="match status" value="1"/>
</dbReference>
<dbReference type="GO" id="GO:0006488">
    <property type="term" value="P:dolichol-linked oligosaccharide biosynthetic process"/>
    <property type="evidence" value="ECO:0007669"/>
    <property type="project" value="InterPro"/>
</dbReference>
<keyword evidence="7 12" id="KW-0808">Transferase</keyword>
<evidence type="ECO:0000256" key="10">
    <source>
        <dbReference type="ARBA" id="ARBA00032061"/>
    </source>
</evidence>
<evidence type="ECO:0000256" key="8">
    <source>
        <dbReference type="ARBA" id="ARBA00022824"/>
    </source>
</evidence>
<dbReference type="EMBL" id="BSXN01000985">
    <property type="protein sequence ID" value="GME70975.1"/>
    <property type="molecule type" value="Genomic_DNA"/>
</dbReference>
<comment type="similarity">
    <text evidence="2 12">Belongs to the glycosyltransferase 28 family.</text>
</comment>
<dbReference type="GO" id="GO:0004577">
    <property type="term" value="F:N-acetylglucosaminyldiphosphodolichol N-acetylglucosaminyltransferase activity"/>
    <property type="evidence" value="ECO:0007669"/>
    <property type="project" value="UniProtKB-EC"/>
</dbReference>
<evidence type="ECO:0000256" key="11">
    <source>
        <dbReference type="ARBA" id="ARBA00048184"/>
    </source>
</evidence>